<reference evidence="2 3" key="1">
    <citation type="journal article" date="2021" name="Elife">
        <title>Chloroplast acquisition without the gene transfer in kleptoplastic sea slugs, Plakobranchus ocellatus.</title>
        <authorList>
            <person name="Maeda T."/>
            <person name="Takahashi S."/>
            <person name="Yoshida T."/>
            <person name="Shimamura S."/>
            <person name="Takaki Y."/>
            <person name="Nagai Y."/>
            <person name="Toyoda A."/>
            <person name="Suzuki Y."/>
            <person name="Arimoto A."/>
            <person name="Ishii H."/>
            <person name="Satoh N."/>
            <person name="Nishiyama T."/>
            <person name="Hasebe M."/>
            <person name="Maruyama T."/>
            <person name="Minagawa J."/>
            <person name="Obokata J."/>
            <person name="Shigenobu S."/>
        </authorList>
    </citation>
    <scope>NUCLEOTIDE SEQUENCE [LARGE SCALE GENOMIC DNA]</scope>
</reference>
<sequence>MNCKVTPDKRAATKSKVKSDQGQQSAAATSHDGVADANVEMTNGSPVEDCFIGRETYHYHLTIKLFSLDRSCRNKIESVMEKFIKDDKAEHRISPEEKKRTLEAVQQYMKSAILYERQIAQTTQEPLTPEEKKTLNAMTKDEWRKLDAAQDEATKYQLQSHARQHVREKLFQCNTEDSHNRNMEMPRDFMIYRNDELKESSDLQDSPKVDDACFKARERSKVLTCFNAKCEGEDGHERKSNGLAALCAVALRDHPDQKENGPTPMEENEKIAVESEDLQMAVDVKKEL</sequence>
<dbReference type="Proteomes" id="UP000735302">
    <property type="component" value="Unassembled WGS sequence"/>
</dbReference>
<protein>
    <submittedName>
        <fullName evidence="2">Uncharacterized protein</fullName>
    </submittedName>
</protein>
<name>A0AAV4CUE9_9GAST</name>
<evidence type="ECO:0000256" key="1">
    <source>
        <dbReference type="SAM" id="MobiDB-lite"/>
    </source>
</evidence>
<accession>A0AAV4CUE9</accession>
<comment type="caution">
    <text evidence="2">The sequence shown here is derived from an EMBL/GenBank/DDBJ whole genome shotgun (WGS) entry which is preliminary data.</text>
</comment>
<evidence type="ECO:0000313" key="3">
    <source>
        <dbReference type="Proteomes" id="UP000735302"/>
    </source>
</evidence>
<evidence type="ECO:0000313" key="2">
    <source>
        <dbReference type="EMBL" id="GFO35539.1"/>
    </source>
</evidence>
<proteinExistence type="predicted"/>
<keyword evidence="3" id="KW-1185">Reference proteome</keyword>
<feature type="region of interest" description="Disordered" evidence="1">
    <location>
        <begin position="1"/>
        <end position="40"/>
    </location>
</feature>
<dbReference type="EMBL" id="BLXT01006999">
    <property type="protein sequence ID" value="GFO35539.1"/>
    <property type="molecule type" value="Genomic_DNA"/>
</dbReference>
<feature type="compositionally biased region" description="Basic and acidic residues" evidence="1">
    <location>
        <begin position="1"/>
        <end position="11"/>
    </location>
</feature>
<dbReference type="AlphaFoldDB" id="A0AAV4CUE9"/>
<organism evidence="2 3">
    <name type="scientific">Plakobranchus ocellatus</name>
    <dbReference type="NCBI Taxonomy" id="259542"/>
    <lineage>
        <taxon>Eukaryota</taxon>
        <taxon>Metazoa</taxon>
        <taxon>Spiralia</taxon>
        <taxon>Lophotrochozoa</taxon>
        <taxon>Mollusca</taxon>
        <taxon>Gastropoda</taxon>
        <taxon>Heterobranchia</taxon>
        <taxon>Euthyneura</taxon>
        <taxon>Panpulmonata</taxon>
        <taxon>Sacoglossa</taxon>
        <taxon>Placobranchoidea</taxon>
        <taxon>Plakobranchidae</taxon>
        <taxon>Plakobranchus</taxon>
    </lineage>
</organism>
<gene>
    <name evidence="2" type="ORF">PoB_006204400</name>
</gene>